<comment type="caution">
    <text evidence="2">The sequence shown here is derived from an EMBL/GenBank/DDBJ whole genome shotgun (WGS) entry which is preliminary data.</text>
</comment>
<dbReference type="Proteomes" id="UP000593568">
    <property type="component" value="Unassembled WGS sequence"/>
</dbReference>
<organism evidence="2 3">
    <name type="scientific">Gossypium trilobum</name>
    <dbReference type="NCBI Taxonomy" id="34281"/>
    <lineage>
        <taxon>Eukaryota</taxon>
        <taxon>Viridiplantae</taxon>
        <taxon>Streptophyta</taxon>
        <taxon>Embryophyta</taxon>
        <taxon>Tracheophyta</taxon>
        <taxon>Spermatophyta</taxon>
        <taxon>Magnoliopsida</taxon>
        <taxon>eudicotyledons</taxon>
        <taxon>Gunneridae</taxon>
        <taxon>Pentapetalae</taxon>
        <taxon>rosids</taxon>
        <taxon>malvids</taxon>
        <taxon>Malvales</taxon>
        <taxon>Malvaceae</taxon>
        <taxon>Malvoideae</taxon>
        <taxon>Gossypium</taxon>
    </lineage>
</organism>
<evidence type="ECO:0000256" key="1">
    <source>
        <dbReference type="SAM" id="MobiDB-lite"/>
    </source>
</evidence>
<name>A0A7J9E3F2_9ROSI</name>
<proteinExistence type="predicted"/>
<gene>
    <name evidence="2" type="ORF">Gotri_016268</name>
</gene>
<feature type="compositionally biased region" description="Polar residues" evidence="1">
    <location>
        <begin position="56"/>
        <end position="65"/>
    </location>
</feature>
<feature type="non-terminal residue" evidence="2">
    <location>
        <position position="1"/>
    </location>
</feature>
<sequence length="72" mass="7745">PGLNWPTTIVLESPTISRILKPIEIPNRLACNPACASAADGDATSEWRTVFDAKNSPPTSHTTSPEVDLEDQ</sequence>
<feature type="region of interest" description="Disordered" evidence="1">
    <location>
        <begin position="50"/>
        <end position="72"/>
    </location>
</feature>
<dbReference type="AlphaFoldDB" id="A0A7J9E3F2"/>
<dbReference type="EMBL" id="JABEZW010000006">
    <property type="protein sequence ID" value="MBA0767378.1"/>
    <property type="molecule type" value="Genomic_DNA"/>
</dbReference>
<protein>
    <submittedName>
        <fullName evidence="2">Uncharacterized protein</fullName>
    </submittedName>
</protein>
<keyword evidence="3" id="KW-1185">Reference proteome</keyword>
<evidence type="ECO:0000313" key="3">
    <source>
        <dbReference type="Proteomes" id="UP000593568"/>
    </source>
</evidence>
<evidence type="ECO:0000313" key="2">
    <source>
        <dbReference type="EMBL" id="MBA0767378.1"/>
    </source>
</evidence>
<accession>A0A7J9E3F2</accession>
<reference evidence="2 3" key="1">
    <citation type="journal article" date="2019" name="Genome Biol. Evol.">
        <title>Insights into the evolution of the New World diploid cottons (Gossypium, subgenus Houzingenia) based on genome sequencing.</title>
        <authorList>
            <person name="Grover C.E."/>
            <person name="Arick M.A. 2nd"/>
            <person name="Thrash A."/>
            <person name="Conover J.L."/>
            <person name="Sanders W.S."/>
            <person name="Peterson D.G."/>
            <person name="Frelichowski J.E."/>
            <person name="Scheffler J.A."/>
            <person name="Scheffler B.E."/>
            <person name="Wendel J.F."/>
        </authorList>
    </citation>
    <scope>NUCLEOTIDE SEQUENCE [LARGE SCALE GENOMIC DNA]</scope>
    <source>
        <strain evidence="2">8</strain>
        <tissue evidence="2">Leaf</tissue>
    </source>
</reference>